<keyword evidence="4" id="KW-1185">Reference proteome</keyword>
<evidence type="ECO:0000256" key="1">
    <source>
        <dbReference type="SAM" id="MobiDB-lite"/>
    </source>
</evidence>
<feature type="compositionally biased region" description="Basic and acidic residues" evidence="1">
    <location>
        <begin position="58"/>
        <end position="69"/>
    </location>
</feature>
<evidence type="ECO:0000313" key="3">
    <source>
        <dbReference type="EMBL" id="ROL53129.1"/>
    </source>
</evidence>
<feature type="compositionally biased region" description="Polar residues" evidence="1">
    <location>
        <begin position="73"/>
        <end position="83"/>
    </location>
</feature>
<dbReference type="InterPro" id="IPR010508">
    <property type="entry name" value="NBEA-like_DUF1088"/>
</dbReference>
<dbReference type="Proteomes" id="UP000281406">
    <property type="component" value="Unassembled WGS sequence"/>
</dbReference>
<feature type="domain" description="DUF1088" evidence="2">
    <location>
        <begin position="18"/>
        <end position="91"/>
    </location>
</feature>
<accession>A0A3N0Z3Q0</accession>
<reference evidence="3 4" key="1">
    <citation type="submission" date="2018-10" db="EMBL/GenBank/DDBJ databases">
        <title>Genome assembly for a Yunnan-Guizhou Plateau 3E fish, Anabarilius grahami (Regan), and its evolutionary and genetic applications.</title>
        <authorList>
            <person name="Jiang W."/>
        </authorList>
    </citation>
    <scope>NUCLEOTIDE SEQUENCE [LARGE SCALE GENOMIC DNA]</scope>
    <source>
        <strain evidence="3">AG-KIZ</strain>
        <tissue evidence="3">Muscle</tissue>
    </source>
</reference>
<name>A0A3N0Z3Q0_ANAGA</name>
<comment type="caution">
    <text evidence="3">The sequence shown here is derived from an EMBL/GenBank/DDBJ whole genome shotgun (WGS) entry which is preliminary data.</text>
</comment>
<organism evidence="3 4">
    <name type="scientific">Anabarilius grahami</name>
    <name type="common">Kanglang fish</name>
    <name type="synonym">Barilius grahami</name>
    <dbReference type="NCBI Taxonomy" id="495550"/>
    <lineage>
        <taxon>Eukaryota</taxon>
        <taxon>Metazoa</taxon>
        <taxon>Chordata</taxon>
        <taxon>Craniata</taxon>
        <taxon>Vertebrata</taxon>
        <taxon>Euteleostomi</taxon>
        <taxon>Actinopterygii</taxon>
        <taxon>Neopterygii</taxon>
        <taxon>Teleostei</taxon>
        <taxon>Ostariophysi</taxon>
        <taxon>Cypriniformes</taxon>
        <taxon>Xenocyprididae</taxon>
        <taxon>Xenocypridinae</taxon>
        <taxon>Xenocypridinae incertae sedis</taxon>
        <taxon>Anabarilius</taxon>
    </lineage>
</organism>
<dbReference type="Pfam" id="PF06469">
    <property type="entry name" value="DUF1088"/>
    <property type="match status" value="1"/>
</dbReference>
<evidence type="ECO:0000313" key="4">
    <source>
        <dbReference type="Proteomes" id="UP000281406"/>
    </source>
</evidence>
<dbReference type="AlphaFoldDB" id="A0A3N0Z3Q0"/>
<proteinExistence type="predicted"/>
<sequence length="134" mass="15701">MMERKKEMEREDELEFSLQCRPREFWRLDYWEDDLRRRRRFIRNPFGSTHSEATLKAAAEHAPEEDVLKGKQSIRSSVLGKQNSESELLLEDDDTLSSLEEKELENLTGKEQPPSDAQTRTLLSETKCAACAYY</sequence>
<dbReference type="OrthoDB" id="26681at2759"/>
<dbReference type="EMBL" id="RJVU01013765">
    <property type="protein sequence ID" value="ROL53129.1"/>
    <property type="molecule type" value="Genomic_DNA"/>
</dbReference>
<feature type="region of interest" description="Disordered" evidence="1">
    <location>
        <begin position="56"/>
        <end position="93"/>
    </location>
</feature>
<evidence type="ECO:0000259" key="2">
    <source>
        <dbReference type="Pfam" id="PF06469"/>
    </source>
</evidence>
<gene>
    <name evidence="3" type="ORF">DPX16_19783</name>
</gene>
<protein>
    <submittedName>
        <fullName evidence="3">Lipopolysaccharide-responsive and beige-like anchor protein</fullName>
    </submittedName>
</protein>